<dbReference type="Proteomes" id="UP000375525">
    <property type="component" value="Unassembled WGS sequence"/>
</dbReference>
<gene>
    <name evidence="1" type="ORF">PS880_02591</name>
</gene>
<dbReference type="EMBL" id="CABVIH010000011">
    <property type="protein sequence ID" value="VVO96625.1"/>
    <property type="molecule type" value="Genomic_DNA"/>
</dbReference>
<accession>A0A5E7K6P0</accession>
<protein>
    <submittedName>
        <fullName evidence="1">Uncharacterized protein</fullName>
    </submittedName>
</protein>
<dbReference type="AlphaFoldDB" id="A0A5E7K6P0"/>
<reference evidence="1 2" key="1">
    <citation type="submission" date="2019-09" db="EMBL/GenBank/DDBJ databases">
        <authorList>
            <person name="Chandra G."/>
            <person name="Truman W A."/>
        </authorList>
    </citation>
    <scope>NUCLEOTIDE SEQUENCE [LARGE SCALE GENOMIC DNA]</scope>
    <source>
        <strain evidence="1">PS880</strain>
    </source>
</reference>
<dbReference type="RefSeq" id="WP_150780051.1">
    <property type="nucleotide sequence ID" value="NZ_CABVIH010000011.1"/>
</dbReference>
<organism evidence="1 2">
    <name type="scientific">Pseudomonas fluorescens</name>
    <dbReference type="NCBI Taxonomy" id="294"/>
    <lineage>
        <taxon>Bacteria</taxon>
        <taxon>Pseudomonadati</taxon>
        <taxon>Pseudomonadota</taxon>
        <taxon>Gammaproteobacteria</taxon>
        <taxon>Pseudomonadales</taxon>
        <taxon>Pseudomonadaceae</taxon>
        <taxon>Pseudomonas</taxon>
    </lineage>
</organism>
<evidence type="ECO:0000313" key="2">
    <source>
        <dbReference type="Proteomes" id="UP000375525"/>
    </source>
</evidence>
<name>A0A5E7K6P0_PSEFL</name>
<evidence type="ECO:0000313" key="1">
    <source>
        <dbReference type="EMBL" id="VVO96625.1"/>
    </source>
</evidence>
<sequence length="160" mass="17523">MSSSIANPPSSRKSTPVEQSCHFETPEFVFKATQLTVVFLENSDWIINAFGEGKYEGCQFRVEGVGVMNGKFDFSGTQGKARATFTTPEGNEYVSRVGTINMRVNKKAKTISGRFLFVASGLESPDVPFSGKLKVASDQPQAVIRPRVIEYQSGGALNWD</sequence>
<proteinExistence type="predicted"/>